<protein>
    <submittedName>
        <fullName evidence="1">Uncharacterized protein</fullName>
    </submittedName>
</protein>
<evidence type="ECO:0000313" key="1">
    <source>
        <dbReference type="EMBL" id="KUG02667.1"/>
    </source>
</evidence>
<dbReference type="InterPro" id="IPR009309">
    <property type="entry name" value="IreB"/>
</dbReference>
<dbReference type="AlphaFoldDB" id="A0A0W8E235"/>
<dbReference type="HAMAP" id="MF_01507">
    <property type="entry name" value="UPF0297"/>
    <property type="match status" value="1"/>
</dbReference>
<sequence length="85" mass="9847">MAQGMDETVSFKREREGEERIKEILQSVYKSLEEKGYNPINQMVGYMISGDPAYITSHNDARSLICKVDRDEIMEVLVREYLVSI</sequence>
<organism evidence="1">
    <name type="scientific">hydrocarbon metagenome</name>
    <dbReference type="NCBI Taxonomy" id="938273"/>
    <lineage>
        <taxon>unclassified sequences</taxon>
        <taxon>metagenomes</taxon>
        <taxon>ecological metagenomes</taxon>
    </lineage>
</organism>
<comment type="caution">
    <text evidence="1">The sequence shown here is derived from an EMBL/GenBank/DDBJ whole genome shotgun (WGS) entry which is preliminary data.</text>
</comment>
<dbReference type="NCBIfam" id="NF003997">
    <property type="entry name" value="PRK05473.1"/>
    <property type="match status" value="1"/>
</dbReference>
<name>A0A0W8E235_9ZZZZ</name>
<proteinExistence type="inferred from homology"/>
<dbReference type="PANTHER" id="PTHR40067:SF1">
    <property type="entry name" value="UPF0297 PROTEIN YRZL"/>
    <property type="match status" value="1"/>
</dbReference>
<accession>A0A0W8E235</accession>
<gene>
    <name evidence="1" type="ORF">ASZ90_020035</name>
</gene>
<dbReference type="EMBL" id="LNQE01001916">
    <property type="protein sequence ID" value="KUG02667.1"/>
    <property type="molecule type" value="Genomic_DNA"/>
</dbReference>
<dbReference type="Pfam" id="PF06135">
    <property type="entry name" value="IreB"/>
    <property type="match status" value="1"/>
</dbReference>
<reference evidence="1" key="1">
    <citation type="journal article" date="2015" name="Proc. Natl. Acad. Sci. U.S.A.">
        <title>Networks of energetic and metabolic interactions define dynamics in microbial communities.</title>
        <authorList>
            <person name="Embree M."/>
            <person name="Liu J.K."/>
            <person name="Al-Bassam M.M."/>
            <person name="Zengler K."/>
        </authorList>
    </citation>
    <scope>NUCLEOTIDE SEQUENCE</scope>
</reference>
<dbReference type="PANTHER" id="PTHR40067">
    <property type="entry name" value="UPF0297 PROTEIN YRZL"/>
    <property type="match status" value="1"/>
</dbReference>
<dbReference type="PIRSF" id="PIRSF037258">
    <property type="entry name" value="DUF965_bac"/>
    <property type="match status" value="1"/>
</dbReference>